<dbReference type="InterPro" id="IPR009057">
    <property type="entry name" value="Homeodomain-like_sf"/>
</dbReference>
<dbReference type="SUPFAM" id="SSF46689">
    <property type="entry name" value="Homeodomain-like"/>
    <property type="match status" value="1"/>
</dbReference>
<dbReference type="InterPro" id="IPR001647">
    <property type="entry name" value="HTH_TetR"/>
</dbReference>
<evidence type="ECO:0000256" key="1">
    <source>
        <dbReference type="ARBA" id="ARBA00023015"/>
    </source>
</evidence>
<gene>
    <name evidence="6" type="ORF">BF93_09900</name>
</gene>
<evidence type="ECO:0000313" key="6">
    <source>
        <dbReference type="EMBL" id="EWS79729.1"/>
    </source>
</evidence>
<evidence type="ECO:0000259" key="5">
    <source>
        <dbReference type="PROSITE" id="PS50977"/>
    </source>
</evidence>
<keyword evidence="7" id="KW-1185">Reference proteome</keyword>
<dbReference type="PRINTS" id="PR00455">
    <property type="entry name" value="HTHTETR"/>
</dbReference>
<evidence type="ECO:0000256" key="4">
    <source>
        <dbReference type="PROSITE-ProRule" id="PRU00335"/>
    </source>
</evidence>
<protein>
    <submittedName>
        <fullName evidence="6">TetR family transcriptional regulator</fullName>
    </submittedName>
</protein>
<dbReference type="OrthoDB" id="9805134at2"/>
<evidence type="ECO:0000256" key="3">
    <source>
        <dbReference type="ARBA" id="ARBA00023163"/>
    </source>
</evidence>
<keyword evidence="2 4" id="KW-0238">DNA-binding</keyword>
<dbReference type="InterPro" id="IPR036271">
    <property type="entry name" value="Tet_transcr_reg_TetR-rel_C_sf"/>
</dbReference>
<evidence type="ECO:0000256" key="2">
    <source>
        <dbReference type="ARBA" id="ARBA00023125"/>
    </source>
</evidence>
<dbReference type="eggNOG" id="COG1309">
    <property type="taxonomic scope" value="Bacteria"/>
</dbReference>
<dbReference type="HOGENOM" id="CLU_069356_28_0_11"/>
<dbReference type="RefSeq" id="WP_038374408.1">
    <property type="nucleotide sequence ID" value="NZ_KK070008.1"/>
</dbReference>
<dbReference type="GO" id="GO:0003677">
    <property type="term" value="F:DNA binding"/>
    <property type="evidence" value="ECO:0007669"/>
    <property type="project" value="UniProtKB-UniRule"/>
</dbReference>
<dbReference type="Proteomes" id="UP000023067">
    <property type="component" value="Unassembled WGS sequence"/>
</dbReference>
<dbReference type="SUPFAM" id="SSF48498">
    <property type="entry name" value="Tetracyclin repressor-like, C-terminal domain"/>
    <property type="match status" value="1"/>
</dbReference>
<dbReference type="EMBL" id="JDYK01000026">
    <property type="protein sequence ID" value="EWS79729.1"/>
    <property type="molecule type" value="Genomic_DNA"/>
</dbReference>
<dbReference type="PANTHER" id="PTHR47506">
    <property type="entry name" value="TRANSCRIPTIONAL REGULATORY PROTEIN"/>
    <property type="match status" value="1"/>
</dbReference>
<dbReference type="AlphaFoldDB" id="Z9JNH0"/>
<dbReference type="PANTHER" id="PTHR47506:SF1">
    <property type="entry name" value="HTH-TYPE TRANSCRIPTIONAL REGULATOR YJDC"/>
    <property type="match status" value="1"/>
</dbReference>
<dbReference type="Pfam" id="PF00440">
    <property type="entry name" value="TetR_N"/>
    <property type="match status" value="1"/>
</dbReference>
<feature type="domain" description="HTH tetR-type" evidence="5">
    <location>
        <begin position="6"/>
        <end position="66"/>
    </location>
</feature>
<comment type="caution">
    <text evidence="6">The sequence shown here is derived from an EMBL/GenBank/DDBJ whole genome shotgun (WGS) entry which is preliminary data.</text>
</comment>
<proteinExistence type="predicted"/>
<name>Z9JNH0_9MICO</name>
<dbReference type="Gene3D" id="1.10.357.10">
    <property type="entry name" value="Tetracycline Repressor, domain 2"/>
    <property type="match status" value="1"/>
</dbReference>
<dbReference type="PROSITE" id="PS50977">
    <property type="entry name" value="HTH_TETR_2"/>
    <property type="match status" value="1"/>
</dbReference>
<feature type="DNA-binding region" description="H-T-H motif" evidence="4">
    <location>
        <begin position="29"/>
        <end position="48"/>
    </location>
</feature>
<sequence length="196" mass="20726">MARTQSFEREAVVRAAREVFWDLGFEGASVPALEDATGLRRSSIYNTFGSKRGLFDEAVQSYLDEVIRPRLEPLRAPEVTPGAVLDYLDSLREALAREGSRPARSGCLLINAAGSPIGHDAAVAATVAAYRAELREAIGRGIRARGGAEDGAAARARLADAVTGLVVAAFALVRIAPEEASRALVTARELILAAAP</sequence>
<dbReference type="PATRIC" id="fig|396014.3.peg.3475"/>
<accession>Z9JNH0</accession>
<keyword evidence="3" id="KW-0804">Transcription</keyword>
<dbReference type="STRING" id="396014.BF93_09900"/>
<evidence type="ECO:0000313" key="7">
    <source>
        <dbReference type="Proteomes" id="UP000023067"/>
    </source>
</evidence>
<reference evidence="6 7" key="1">
    <citation type="submission" date="2014-02" db="EMBL/GenBank/DDBJ databases">
        <title>Genome sequence of Brachybacterium phenoliresistens strain W13A50.</title>
        <authorList>
            <person name="Wang X."/>
        </authorList>
    </citation>
    <scope>NUCLEOTIDE SEQUENCE [LARGE SCALE GENOMIC DNA]</scope>
    <source>
        <strain evidence="6 7">W13A50</strain>
    </source>
</reference>
<organism evidence="6 7">
    <name type="scientific">Brachybacterium phenoliresistens</name>
    <dbReference type="NCBI Taxonomy" id="396014"/>
    <lineage>
        <taxon>Bacteria</taxon>
        <taxon>Bacillati</taxon>
        <taxon>Actinomycetota</taxon>
        <taxon>Actinomycetes</taxon>
        <taxon>Micrococcales</taxon>
        <taxon>Dermabacteraceae</taxon>
        <taxon>Brachybacterium</taxon>
    </lineage>
</organism>
<keyword evidence="1" id="KW-0805">Transcription regulation</keyword>